<gene>
    <name evidence="2" type="ORF">BJ988_003348</name>
</gene>
<accession>A0A7Z0DN47</accession>
<sequence length="193" mass="20535">MHFRAAPMVVLLAATSGCGAETVPVTTEAPTPFSASSASVPQGFAAAECLAVVGGKAATLKLVVPDGFAAESTGPSEQTPGGQCTWRTSEDRFLSVEVGETESLLDLNGELKEYEGIGGDDEVKDVTYDAPTDAFGELEGERLSWWSYSDGMPADCVQVQANGIRLFWQNPDDIDQRLDDLDIVLDSVELIRS</sequence>
<dbReference type="RefSeq" id="WP_179659004.1">
    <property type="nucleotide sequence ID" value="NZ_JACBZR010000001.1"/>
</dbReference>
<evidence type="ECO:0008006" key="4">
    <source>
        <dbReference type="Google" id="ProtNLM"/>
    </source>
</evidence>
<evidence type="ECO:0000256" key="1">
    <source>
        <dbReference type="SAM" id="SignalP"/>
    </source>
</evidence>
<evidence type="ECO:0000313" key="3">
    <source>
        <dbReference type="Proteomes" id="UP000564496"/>
    </source>
</evidence>
<dbReference type="AlphaFoldDB" id="A0A7Z0DN47"/>
<comment type="caution">
    <text evidence="2">The sequence shown here is derived from an EMBL/GenBank/DDBJ whole genome shotgun (WGS) entry which is preliminary data.</text>
</comment>
<feature type="chain" id="PRO_5038437919" description="DUF3558 domain-containing protein" evidence="1">
    <location>
        <begin position="21"/>
        <end position="193"/>
    </location>
</feature>
<keyword evidence="1" id="KW-0732">Signal</keyword>
<reference evidence="2 3" key="1">
    <citation type="submission" date="2020-07" db="EMBL/GenBank/DDBJ databases">
        <title>Sequencing the genomes of 1000 actinobacteria strains.</title>
        <authorList>
            <person name="Klenk H.-P."/>
        </authorList>
    </citation>
    <scope>NUCLEOTIDE SEQUENCE [LARGE SCALE GENOMIC DNA]</scope>
    <source>
        <strain evidence="2 3">DSM 26487</strain>
    </source>
</reference>
<keyword evidence="3" id="KW-1185">Reference proteome</keyword>
<evidence type="ECO:0000313" key="2">
    <source>
        <dbReference type="EMBL" id="NYI78700.1"/>
    </source>
</evidence>
<dbReference type="PROSITE" id="PS51257">
    <property type="entry name" value="PROKAR_LIPOPROTEIN"/>
    <property type="match status" value="1"/>
</dbReference>
<feature type="signal peptide" evidence="1">
    <location>
        <begin position="1"/>
        <end position="20"/>
    </location>
</feature>
<organism evidence="2 3">
    <name type="scientific">Nocardioides panzhihuensis</name>
    <dbReference type="NCBI Taxonomy" id="860243"/>
    <lineage>
        <taxon>Bacteria</taxon>
        <taxon>Bacillati</taxon>
        <taxon>Actinomycetota</taxon>
        <taxon>Actinomycetes</taxon>
        <taxon>Propionibacteriales</taxon>
        <taxon>Nocardioidaceae</taxon>
        <taxon>Nocardioides</taxon>
    </lineage>
</organism>
<protein>
    <recommendedName>
        <fullName evidence="4">DUF3558 domain-containing protein</fullName>
    </recommendedName>
</protein>
<dbReference type="EMBL" id="JACBZR010000001">
    <property type="protein sequence ID" value="NYI78700.1"/>
    <property type="molecule type" value="Genomic_DNA"/>
</dbReference>
<name>A0A7Z0DN47_9ACTN</name>
<proteinExistence type="predicted"/>
<dbReference type="Proteomes" id="UP000564496">
    <property type="component" value="Unassembled WGS sequence"/>
</dbReference>